<evidence type="ECO:0000313" key="3">
    <source>
        <dbReference type="Proteomes" id="UP000240978"/>
    </source>
</evidence>
<sequence>MTTLYNRFKRQGIYIVMVASLAACSKSKFAEINTDPEKLATVTPEGQFVNSIVNIHNGDFEYFYDYYRTIMPFTELTVSNGGNTASFISENTGNANNRFGYYYTRIGNNLTNVVKLIEAMPQEEQAKRVYQKAIAQLLNVYYAWYVSDINGSIPYAEAFQARYGGTFTPKYDTQEALFTLWDQQLKDITAVLTSNPSVSQVSYGNNDLYYKGDVTKWAKCAASLRLKIASRLSKVAPEKLKAIATEVLAAGGLFGGYEDDLVLVAGNTFTNGGNWNPEGFHSSKSIVDFMLPNKDPRLRVFYQKNDYSKENFDSAVSQGLLPANAVFNPNRYVGTYSSPDAVNQHKSSYFTLRKIKNGQGNDQNLDTTSLIQYRLFQAEYQYNNLPGTGSTSFPLLTYADICFLRAELAFKGIAGNDAEGWYNKGIEASIRRYDAMASAAKLPDYLAVTDDEIAAYLTSPGVKYDAANAMPLIASQAFLNYYKTPNEAWAILKRLDMPNATTPLALEVMKAGGVVQVIPRRASLNVAGETNLNVANNKAALAEMAQNPDFGEGPSDIFGRVWWDKK</sequence>
<keyword evidence="1" id="KW-0732">Signal</keyword>
<accession>A0A2P8G7D1</accession>
<dbReference type="InterPro" id="IPR011990">
    <property type="entry name" value="TPR-like_helical_dom_sf"/>
</dbReference>
<reference evidence="2 3" key="1">
    <citation type="submission" date="2018-03" db="EMBL/GenBank/DDBJ databases">
        <title>Genomic Encyclopedia of Archaeal and Bacterial Type Strains, Phase II (KMG-II): from individual species to whole genera.</title>
        <authorList>
            <person name="Goeker M."/>
        </authorList>
    </citation>
    <scope>NUCLEOTIDE SEQUENCE [LARGE SCALE GENOMIC DNA]</scope>
    <source>
        <strain evidence="2 3">DSM 18107</strain>
    </source>
</reference>
<gene>
    <name evidence="2" type="ORF">CLV42_106209</name>
</gene>
<dbReference type="Proteomes" id="UP000240978">
    <property type="component" value="Unassembled WGS sequence"/>
</dbReference>
<dbReference type="RefSeq" id="WP_106603082.1">
    <property type="nucleotide sequence ID" value="NZ_PYGK01000006.1"/>
</dbReference>
<dbReference type="EMBL" id="PYGK01000006">
    <property type="protein sequence ID" value="PSL29874.1"/>
    <property type="molecule type" value="Genomic_DNA"/>
</dbReference>
<proteinExistence type="predicted"/>
<dbReference type="Gene3D" id="1.25.40.390">
    <property type="match status" value="1"/>
</dbReference>
<evidence type="ECO:0000256" key="1">
    <source>
        <dbReference type="SAM" id="SignalP"/>
    </source>
</evidence>
<keyword evidence="3" id="KW-1185">Reference proteome</keyword>
<organism evidence="2 3">
    <name type="scientific">Chitinophaga ginsengisoli</name>
    <dbReference type="NCBI Taxonomy" id="363837"/>
    <lineage>
        <taxon>Bacteria</taxon>
        <taxon>Pseudomonadati</taxon>
        <taxon>Bacteroidota</taxon>
        <taxon>Chitinophagia</taxon>
        <taxon>Chitinophagales</taxon>
        <taxon>Chitinophagaceae</taxon>
        <taxon>Chitinophaga</taxon>
    </lineage>
</organism>
<feature type="signal peptide" evidence="1">
    <location>
        <begin position="1"/>
        <end position="30"/>
    </location>
</feature>
<dbReference type="PROSITE" id="PS51257">
    <property type="entry name" value="PROKAR_LIPOPROTEIN"/>
    <property type="match status" value="1"/>
</dbReference>
<name>A0A2P8G7D1_9BACT</name>
<evidence type="ECO:0000313" key="2">
    <source>
        <dbReference type="EMBL" id="PSL29874.1"/>
    </source>
</evidence>
<dbReference type="SUPFAM" id="SSF48452">
    <property type="entry name" value="TPR-like"/>
    <property type="match status" value="1"/>
</dbReference>
<feature type="chain" id="PRO_5015200823" evidence="1">
    <location>
        <begin position="31"/>
        <end position="566"/>
    </location>
</feature>
<dbReference type="OrthoDB" id="9766256at2"/>
<comment type="caution">
    <text evidence="2">The sequence shown here is derived from an EMBL/GenBank/DDBJ whole genome shotgun (WGS) entry which is preliminary data.</text>
</comment>
<dbReference type="InterPro" id="IPR041662">
    <property type="entry name" value="SusD-like_2"/>
</dbReference>
<dbReference type="AlphaFoldDB" id="A0A2P8G7D1"/>
<dbReference type="Pfam" id="PF12771">
    <property type="entry name" value="SusD-like_2"/>
    <property type="match status" value="1"/>
</dbReference>
<protein>
    <submittedName>
        <fullName evidence="2">SusD-like starch-binding protein associating with outer membrane</fullName>
    </submittedName>
</protein>